<keyword evidence="3 8" id="KW-0813">Transport</keyword>
<dbReference type="InterPro" id="IPR011701">
    <property type="entry name" value="MFS"/>
</dbReference>
<evidence type="ECO:0000256" key="7">
    <source>
        <dbReference type="ARBA" id="ARBA00023136"/>
    </source>
</evidence>
<dbReference type="CDD" id="cd17320">
    <property type="entry name" value="MFS_MdfA_MDR_like"/>
    <property type="match status" value="1"/>
</dbReference>
<dbReference type="GO" id="GO:0042910">
    <property type="term" value="F:xenobiotic transmembrane transporter activity"/>
    <property type="evidence" value="ECO:0007669"/>
    <property type="project" value="InterPro"/>
</dbReference>
<feature type="transmembrane region" description="Helical" evidence="8">
    <location>
        <begin position="370"/>
        <end position="387"/>
    </location>
</feature>
<feature type="transmembrane region" description="Helical" evidence="8">
    <location>
        <begin position="335"/>
        <end position="358"/>
    </location>
</feature>
<evidence type="ECO:0000313" key="10">
    <source>
        <dbReference type="EMBL" id="TKF37450.1"/>
    </source>
</evidence>
<dbReference type="InterPro" id="IPR020846">
    <property type="entry name" value="MFS_dom"/>
</dbReference>
<comment type="similarity">
    <text evidence="2 8">Belongs to the major facilitator superfamily. Bcr/CmlA family.</text>
</comment>
<dbReference type="EMBL" id="SYUV01000001">
    <property type="protein sequence ID" value="TKF37450.1"/>
    <property type="molecule type" value="Genomic_DNA"/>
</dbReference>
<keyword evidence="5 8" id="KW-0812">Transmembrane</keyword>
<evidence type="ECO:0000256" key="5">
    <source>
        <dbReference type="ARBA" id="ARBA00022692"/>
    </source>
</evidence>
<feature type="transmembrane region" description="Helical" evidence="8">
    <location>
        <begin position="222"/>
        <end position="239"/>
    </location>
</feature>
<feature type="transmembrane region" description="Helical" evidence="8">
    <location>
        <begin position="12"/>
        <end position="34"/>
    </location>
</feature>
<feature type="transmembrane region" description="Helical" evidence="8">
    <location>
        <begin position="46"/>
        <end position="64"/>
    </location>
</feature>
<accession>A0A4U1ZRJ4</accession>
<dbReference type="GO" id="GO:0005886">
    <property type="term" value="C:plasma membrane"/>
    <property type="evidence" value="ECO:0007669"/>
    <property type="project" value="UniProtKB-SubCell"/>
</dbReference>
<evidence type="ECO:0000313" key="11">
    <source>
        <dbReference type="Proteomes" id="UP000307574"/>
    </source>
</evidence>
<dbReference type="Gene3D" id="1.20.1720.10">
    <property type="entry name" value="Multidrug resistance protein D"/>
    <property type="match status" value="1"/>
</dbReference>
<keyword evidence="6 8" id="KW-1133">Transmembrane helix</keyword>
<evidence type="ECO:0000256" key="1">
    <source>
        <dbReference type="ARBA" id="ARBA00004651"/>
    </source>
</evidence>
<name>A0A4U1ZRJ4_9VIBR</name>
<evidence type="ECO:0000256" key="4">
    <source>
        <dbReference type="ARBA" id="ARBA00022475"/>
    </source>
</evidence>
<sequence length="407" mass="44478">MSQLIFKKTPLLLAMMIIATGQVGVSIYLPALPLISSDLSVTQVEVQLLVTLFLVGFGLSQLFYGPMSDAVGRRPIFLLGQGVYLIGTVVCFVFSDNMMALEVGRLLQGLGAGSASVLGRSVLRDSYDGSQLTKALSYISITASIMPIIAPVFGGWISFHLGWQAVFLFVLLYLLAIFTLGYFVLHETLPYRKSRFDACQVVKNYRHLLTNRQVLTSASYNWMSYMASLVSLSLFPFLMQEQLGLTAAEYGSLMIVPSAGLLIGSVTLNLLHRRFSTPQLMSLAILIVMASGSWLLMHELTIFNLVWSFTWLAIAQGISFPLSISMLLEPHKNQAGAVSALSGSIQMCLAGLLGGYLVESWVTNHLQLGVFYLVIGTIMGGVLWSSVRMDKKFGATEVEYSSTTSTP</sequence>
<protein>
    <recommendedName>
        <fullName evidence="8">Bcr/CflA family efflux transporter</fullName>
    </recommendedName>
</protein>
<dbReference type="InterPro" id="IPR036259">
    <property type="entry name" value="MFS_trans_sf"/>
</dbReference>
<dbReference type="PROSITE" id="PS50850">
    <property type="entry name" value="MFS"/>
    <property type="match status" value="1"/>
</dbReference>
<feature type="transmembrane region" description="Helical" evidence="8">
    <location>
        <begin position="165"/>
        <end position="185"/>
    </location>
</feature>
<dbReference type="NCBIfam" id="TIGR00710">
    <property type="entry name" value="efflux_Bcr_CflA"/>
    <property type="match status" value="1"/>
</dbReference>
<feature type="domain" description="Major facilitator superfamily (MFS) profile" evidence="9">
    <location>
        <begin position="10"/>
        <end position="393"/>
    </location>
</feature>
<keyword evidence="4" id="KW-1003">Cell membrane</keyword>
<dbReference type="PANTHER" id="PTHR23502">
    <property type="entry name" value="MAJOR FACILITATOR SUPERFAMILY"/>
    <property type="match status" value="1"/>
</dbReference>
<evidence type="ECO:0000256" key="6">
    <source>
        <dbReference type="ARBA" id="ARBA00022989"/>
    </source>
</evidence>
<feature type="transmembrane region" description="Helical" evidence="8">
    <location>
        <begin position="135"/>
        <end position="159"/>
    </location>
</feature>
<dbReference type="Pfam" id="PF07690">
    <property type="entry name" value="MFS_1"/>
    <property type="match status" value="1"/>
</dbReference>
<keyword evidence="7 8" id="KW-0472">Membrane</keyword>
<organism evidence="10 11">
    <name type="scientific">Vibrio kanaloae</name>
    <dbReference type="NCBI Taxonomy" id="170673"/>
    <lineage>
        <taxon>Bacteria</taxon>
        <taxon>Pseudomonadati</taxon>
        <taxon>Pseudomonadota</taxon>
        <taxon>Gammaproteobacteria</taxon>
        <taxon>Vibrionales</taxon>
        <taxon>Vibrionaceae</taxon>
        <taxon>Vibrio</taxon>
    </lineage>
</organism>
<keyword evidence="8" id="KW-0997">Cell inner membrane</keyword>
<gene>
    <name evidence="10" type="ORF">FCV50_00040</name>
</gene>
<evidence type="ECO:0000256" key="2">
    <source>
        <dbReference type="ARBA" id="ARBA00006236"/>
    </source>
</evidence>
<feature type="transmembrane region" description="Helical" evidence="8">
    <location>
        <begin position="251"/>
        <end position="271"/>
    </location>
</feature>
<feature type="transmembrane region" description="Helical" evidence="8">
    <location>
        <begin position="309"/>
        <end position="328"/>
    </location>
</feature>
<dbReference type="GO" id="GO:1990961">
    <property type="term" value="P:xenobiotic detoxification by transmembrane export across the plasma membrane"/>
    <property type="evidence" value="ECO:0007669"/>
    <property type="project" value="InterPro"/>
</dbReference>
<dbReference type="SUPFAM" id="SSF103473">
    <property type="entry name" value="MFS general substrate transporter"/>
    <property type="match status" value="1"/>
</dbReference>
<dbReference type="PANTHER" id="PTHR23502:SF75">
    <property type="entry name" value="MULTIDRUG RESISTANCE PROTEIN D"/>
    <property type="match status" value="1"/>
</dbReference>
<comment type="subcellular location">
    <subcellularLocation>
        <location evidence="8">Cell inner membrane</location>
        <topology evidence="8">Multi-pass membrane protein</topology>
    </subcellularLocation>
    <subcellularLocation>
        <location evidence="1">Cell membrane</location>
        <topology evidence="1">Multi-pass membrane protein</topology>
    </subcellularLocation>
</comment>
<dbReference type="AlphaFoldDB" id="A0A4U1ZRJ4"/>
<evidence type="ECO:0000256" key="3">
    <source>
        <dbReference type="ARBA" id="ARBA00022448"/>
    </source>
</evidence>
<dbReference type="Proteomes" id="UP000307574">
    <property type="component" value="Unassembled WGS sequence"/>
</dbReference>
<evidence type="ECO:0000259" key="9">
    <source>
        <dbReference type="PROSITE" id="PS50850"/>
    </source>
</evidence>
<feature type="transmembrane region" description="Helical" evidence="8">
    <location>
        <begin position="280"/>
        <end position="297"/>
    </location>
</feature>
<dbReference type="InterPro" id="IPR004812">
    <property type="entry name" value="Efflux_drug-R_Bcr/CmlA"/>
</dbReference>
<reference evidence="10 11" key="1">
    <citation type="submission" date="2019-04" db="EMBL/GenBank/DDBJ databases">
        <title>A reverse ecology approach based on a biological definition of microbial populations.</title>
        <authorList>
            <person name="Arevalo P."/>
            <person name="Vaninsberghe D."/>
            <person name="Elsherbini J."/>
            <person name="Gore J."/>
            <person name="Polz M."/>
        </authorList>
    </citation>
    <scope>NUCLEOTIDE SEQUENCE [LARGE SCALE GENOMIC DNA]</scope>
    <source>
        <strain evidence="10 11">10N.261.46.F4</strain>
    </source>
</reference>
<feature type="transmembrane region" description="Helical" evidence="8">
    <location>
        <begin position="107"/>
        <end position="123"/>
    </location>
</feature>
<evidence type="ECO:0000256" key="8">
    <source>
        <dbReference type="RuleBase" id="RU365088"/>
    </source>
</evidence>
<feature type="transmembrane region" description="Helical" evidence="8">
    <location>
        <begin position="76"/>
        <end position="95"/>
    </location>
</feature>
<dbReference type="RefSeq" id="WP_136978588.1">
    <property type="nucleotide sequence ID" value="NZ_JBFRJO010000019.1"/>
</dbReference>
<comment type="caution">
    <text evidence="10">The sequence shown here is derived from an EMBL/GenBank/DDBJ whole genome shotgun (WGS) entry which is preliminary data.</text>
</comment>
<proteinExistence type="inferred from homology"/>